<evidence type="ECO:0000313" key="2">
    <source>
        <dbReference type="EMBL" id="GAA5140838.1"/>
    </source>
</evidence>
<dbReference type="SUPFAM" id="SSF140453">
    <property type="entry name" value="EsxAB dimer-like"/>
    <property type="match status" value="1"/>
</dbReference>
<protein>
    <recommendedName>
        <fullName evidence="1">ESAT-6-like protein</fullName>
    </recommendedName>
</protein>
<comment type="similarity">
    <text evidence="1">Belongs to the WXG100 family.</text>
</comment>
<proteinExistence type="inferred from homology"/>
<dbReference type="EMBL" id="BAABJO010000049">
    <property type="protein sequence ID" value="GAA5140838.1"/>
    <property type="molecule type" value="Genomic_DNA"/>
</dbReference>
<dbReference type="InterPro" id="IPR010310">
    <property type="entry name" value="T7SS_ESAT-6-like"/>
</dbReference>
<keyword evidence="3" id="KW-1185">Reference proteome</keyword>
<dbReference type="NCBIfam" id="TIGR03930">
    <property type="entry name" value="WXG100_ESAT6"/>
    <property type="match status" value="1"/>
</dbReference>
<comment type="caution">
    <text evidence="2">The sequence shown here is derived from an EMBL/GenBank/DDBJ whole genome shotgun (WGS) entry which is preliminary data.</text>
</comment>
<dbReference type="Proteomes" id="UP001500804">
    <property type="component" value="Unassembled WGS sequence"/>
</dbReference>
<name>A0ABP9P8C6_9PSEU</name>
<evidence type="ECO:0000313" key="3">
    <source>
        <dbReference type="Proteomes" id="UP001500804"/>
    </source>
</evidence>
<organism evidence="2 3">
    <name type="scientific">Pseudonocardia adelaidensis</name>
    <dbReference type="NCBI Taxonomy" id="648754"/>
    <lineage>
        <taxon>Bacteria</taxon>
        <taxon>Bacillati</taxon>
        <taxon>Actinomycetota</taxon>
        <taxon>Actinomycetes</taxon>
        <taxon>Pseudonocardiales</taxon>
        <taxon>Pseudonocardiaceae</taxon>
        <taxon>Pseudonocardia</taxon>
    </lineage>
</organism>
<dbReference type="InterPro" id="IPR036689">
    <property type="entry name" value="ESAT-6-like_sf"/>
</dbReference>
<evidence type="ECO:0000256" key="1">
    <source>
        <dbReference type="RuleBase" id="RU362001"/>
    </source>
</evidence>
<dbReference type="Gene3D" id="1.10.287.1060">
    <property type="entry name" value="ESAT-6-like"/>
    <property type="match status" value="1"/>
</dbReference>
<dbReference type="Pfam" id="PF06013">
    <property type="entry name" value="WXG100"/>
    <property type="match status" value="1"/>
</dbReference>
<accession>A0ABP9P8C6</accession>
<dbReference type="RefSeq" id="WP_345612736.1">
    <property type="nucleotide sequence ID" value="NZ_BAABJO010000049.1"/>
</dbReference>
<sequence>MTEIRVTFAALEAAQSDVTGVATRMTGRLEDLKRFLAPLVATWDGQAAADYQVKQRQWDTAAANLATVLGQIGVALAAANESYRRVEQANAARWR</sequence>
<reference evidence="3" key="1">
    <citation type="journal article" date="2019" name="Int. J. Syst. Evol. Microbiol.">
        <title>The Global Catalogue of Microorganisms (GCM) 10K type strain sequencing project: providing services to taxonomists for standard genome sequencing and annotation.</title>
        <authorList>
            <consortium name="The Broad Institute Genomics Platform"/>
            <consortium name="The Broad Institute Genome Sequencing Center for Infectious Disease"/>
            <person name="Wu L."/>
            <person name="Ma J."/>
        </authorList>
    </citation>
    <scope>NUCLEOTIDE SEQUENCE [LARGE SCALE GENOMIC DNA]</scope>
    <source>
        <strain evidence="3">JCM 18302</strain>
    </source>
</reference>
<gene>
    <name evidence="2" type="ORF">GCM10023320_79000</name>
</gene>